<gene>
    <name evidence="1" type="ORF">FSUBG_8121</name>
</gene>
<dbReference type="AlphaFoldDB" id="A0A8H5PRC2"/>
<proteinExistence type="predicted"/>
<dbReference type="RefSeq" id="XP_036536390.1">
    <property type="nucleotide sequence ID" value="XM_036686498.1"/>
</dbReference>
<dbReference type="OrthoDB" id="5070218at2759"/>
<organism evidence="1 2">
    <name type="scientific">Gibberella subglutinans</name>
    <name type="common">Fusarium subglutinans</name>
    <dbReference type="NCBI Taxonomy" id="42677"/>
    <lineage>
        <taxon>Eukaryota</taxon>
        <taxon>Fungi</taxon>
        <taxon>Dikarya</taxon>
        <taxon>Ascomycota</taxon>
        <taxon>Pezizomycotina</taxon>
        <taxon>Sordariomycetes</taxon>
        <taxon>Hypocreomycetidae</taxon>
        <taxon>Hypocreales</taxon>
        <taxon>Nectriaceae</taxon>
        <taxon>Fusarium</taxon>
        <taxon>Fusarium fujikuroi species complex</taxon>
    </lineage>
</organism>
<dbReference type="Proteomes" id="UP000547976">
    <property type="component" value="Unassembled WGS sequence"/>
</dbReference>
<evidence type="ECO:0000313" key="2">
    <source>
        <dbReference type="Proteomes" id="UP000547976"/>
    </source>
</evidence>
<reference evidence="1 2" key="1">
    <citation type="submission" date="2020-05" db="EMBL/GenBank/DDBJ databases">
        <title>Identification and distribution of gene clusters putatively required for synthesis of sphingolipid metabolism inhibitors in phylogenetically diverse species of the filamentous fungus Fusarium.</title>
        <authorList>
            <person name="Kim H.-S."/>
            <person name="Busman M."/>
            <person name="Brown D.W."/>
            <person name="Divon H."/>
            <person name="Uhlig S."/>
            <person name="Proctor R.H."/>
        </authorList>
    </citation>
    <scope>NUCLEOTIDE SEQUENCE [LARGE SCALE GENOMIC DNA]</scope>
    <source>
        <strain evidence="1 2">NRRL 66333</strain>
    </source>
</reference>
<evidence type="ECO:0000313" key="1">
    <source>
        <dbReference type="EMBL" id="KAF5601557.1"/>
    </source>
</evidence>
<keyword evidence="2" id="KW-1185">Reference proteome</keyword>
<protein>
    <submittedName>
        <fullName evidence="1">Uncharacterized protein</fullName>
    </submittedName>
</protein>
<sequence>MSEPPPTSTVHDKHKTWICEGDGKGTECNTYNDVNDLMCRKCYYEVDGEIQVKAADAHEMETGYLDSFENGVAKWQYYSHFLKRGPIVEDAPGNNAPVPRGTIPG</sequence>
<dbReference type="EMBL" id="JAAOAV010000108">
    <property type="protein sequence ID" value="KAF5601557.1"/>
    <property type="molecule type" value="Genomic_DNA"/>
</dbReference>
<accession>A0A8H5PRC2</accession>
<name>A0A8H5PRC2_GIBSU</name>
<comment type="caution">
    <text evidence="1">The sequence shown here is derived from an EMBL/GenBank/DDBJ whole genome shotgun (WGS) entry which is preliminary data.</text>
</comment>
<dbReference type="GeneID" id="59321216"/>